<reference evidence="2" key="1">
    <citation type="submission" date="2021-11" db="EMBL/GenBank/DDBJ databases">
        <title>Halomonas sp., isolated from a coastal aquaculture zone in Dongshan Bay.</title>
        <authorList>
            <person name="Lin W."/>
        </authorList>
    </citation>
    <scope>NUCLEOTIDE SEQUENCE</scope>
    <source>
        <strain evidence="2">Yzlin-01</strain>
    </source>
</reference>
<keyword evidence="2" id="KW-0378">Hydrolase</keyword>
<name>A0ABT2EKK6_9GAMM</name>
<proteinExistence type="predicted"/>
<dbReference type="InterPro" id="IPR000073">
    <property type="entry name" value="AB_hydrolase_1"/>
</dbReference>
<sequence length="274" mass="29692">MELANAHSSPAGTRYWRQGEGTPVVLIHGVGLDATMWQAQFAALSRQHDVIAYDMLGHGGSPLPGEGATLDDYARQLVELLDHLVVDKVAVLGFSMGALVARAFALNAPERLSALMILSSVFERDASQRAGIAQRIQQTIEQGPEANIDEALERWFSPAFRQEHAATVAAIHRTVCQNDPVGYARSYALFGTQDTYGVERLENLRAPTLVATGELDPGSTPSMAKRLAKRLPKAGVHVFPGQRHMVPVESPGVVNALALRFFATPHDVLEEAHS</sequence>
<evidence type="ECO:0000313" key="3">
    <source>
        <dbReference type="Proteomes" id="UP001165542"/>
    </source>
</evidence>
<gene>
    <name evidence="2" type="ORF">LLY24_17560</name>
</gene>
<dbReference type="GO" id="GO:0016787">
    <property type="term" value="F:hydrolase activity"/>
    <property type="evidence" value="ECO:0007669"/>
    <property type="project" value="UniProtKB-KW"/>
</dbReference>
<organism evidence="2 3">
    <name type="scientific">Halomonas dongshanensis</name>
    <dbReference type="NCBI Taxonomy" id="2890835"/>
    <lineage>
        <taxon>Bacteria</taxon>
        <taxon>Pseudomonadati</taxon>
        <taxon>Pseudomonadota</taxon>
        <taxon>Gammaproteobacteria</taxon>
        <taxon>Oceanospirillales</taxon>
        <taxon>Halomonadaceae</taxon>
        <taxon>Halomonas</taxon>
    </lineage>
</organism>
<evidence type="ECO:0000313" key="2">
    <source>
        <dbReference type="EMBL" id="MCS2611122.1"/>
    </source>
</evidence>
<dbReference type="Pfam" id="PF00561">
    <property type="entry name" value="Abhydrolase_1"/>
    <property type="match status" value="1"/>
</dbReference>
<dbReference type="PRINTS" id="PR00111">
    <property type="entry name" value="ABHYDROLASE"/>
</dbReference>
<accession>A0ABT2EKK6</accession>
<dbReference type="InterPro" id="IPR050266">
    <property type="entry name" value="AB_hydrolase_sf"/>
</dbReference>
<feature type="domain" description="AB hydrolase-1" evidence="1">
    <location>
        <begin position="23"/>
        <end position="250"/>
    </location>
</feature>
<dbReference type="Gene3D" id="3.40.50.1820">
    <property type="entry name" value="alpha/beta hydrolase"/>
    <property type="match status" value="1"/>
</dbReference>
<dbReference type="Proteomes" id="UP001165542">
    <property type="component" value="Unassembled WGS sequence"/>
</dbReference>
<comment type="caution">
    <text evidence="2">The sequence shown here is derived from an EMBL/GenBank/DDBJ whole genome shotgun (WGS) entry which is preliminary data.</text>
</comment>
<dbReference type="EMBL" id="JAJISC010000010">
    <property type="protein sequence ID" value="MCS2611122.1"/>
    <property type="molecule type" value="Genomic_DNA"/>
</dbReference>
<dbReference type="InterPro" id="IPR029058">
    <property type="entry name" value="AB_hydrolase_fold"/>
</dbReference>
<dbReference type="PANTHER" id="PTHR43798">
    <property type="entry name" value="MONOACYLGLYCEROL LIPASE"/>
    <property type="match status" value="1"/>
</dbReference>
<dbReference type="RefSeq" id="WP_259037620.1">
    <property type="nucleotide sequence ID" value="NZ_JAJISC010000010.1"/>
</dbReference>
<protein>
    <submittedName>
        <fullName evidence="2">Alpha/beta fold hydrolase</fullName>
    </submittedName>
</protein>
<dbReference type="SUPFAM" id="SSF53474">
    <property type="entry name" value="alpha/beta-Hydrolases"/>
    <property type="match status" value="1"/>
</dbReference>
<keyword evidence="3" id="KW-1185">Reference proteome</keyword>
<evidence type="ECO:0000259" key="1">
    <source>
        <dbReference type="Pfam" id="PF00561"/>
    </source>
</evidence>